<dbReference type="AlphaFoldDB" id="A0A4V2YIZ0"/>
<evidence type="ECO:0000313" key="2">
    <source>
        <dbReference type="EMBL" id="TDD36797.1"/>
    </source>
</evidence>
<dbReference type="InterPro" id="IPR054191">
    <property type="entry name" value="DUF6896"/>
</dbReference>
<keyword evidence="3" id="KW-1185">Reference proteome</keyword>
<reference evidence="2 3" key="1">
    <citation type="submission" date="2019-03" db="EMBL/GenBank/DDBJ databases">
        <title>Draft genome sequences of novel Actinobacteria.</title>
        <authorList>
            <person name="Sahin N."/>
            <person name="Ay H."/>
            <person name="Saygin H."/>
        </authorList>
    </citation>
    <scope>NUCLEOTIDE SEQUENCE [LARGE SCALE GENOMIC DNA]</scope>
    <source>
        <strain evidence="2 3">7K502</strain>
    </source>
</reference>
<organism evidence="2 3">
    <name type="scientific">Saccharopolyspora elongata</name>
    <dbReference type="NCBI Taxonomy" id="2530387"/>
    <lineage>
        <taxon>Bacteria</taxon>
        <taxon>Bacillati</taxon>
        <taxon>Actinomycetota</taxon>
        <taxon>Actinomycetes</taxon>
        <taxon>Pseudonocardiales</taxon>
        <taxon>Pseudonocardiaceae</taxon>
        <taxon>Saccharopolyspora</taxon>
    </lineage>
</organism>
<name>A0A4V2YIZ0_9PSEU</name>
<protein>
    <recommendedName>
        <fullName evidence="1">DUF6896 domain-containing protein</fullName>
    </recommendedName>
</protein>
<sequence>MNEVEAYLQALSRVRGTVQRCHPGVGGLADLLRQYRSRAMEKAGTICEGLEYNFHGSGCLFIEADGAEVDVEFLVEGLEVFDSWRVKRFSMSVEKEPSRSLEELAEVCRSLVSQGRLTEPRSGWFSIAT</sequence>
<dbReference type="Proteomes" id="UP000294947">
    <property type="component" value="Unassembled WGS sequence"/>
</dbReference>
<gene>
    <name evidence="2" type="ORF">E1288_41365</name>
</gene>
<proteinExistence type="predicted"/>
<feature type="domain" description="DUF6896" evidence="1">
    <location>
        <begin position="7"/>
        <end position="125"/>
    </location>
</feature>
<comment type="caution">
    <text evidence="2">The sequence shown here is derived from an EMBL/GenBank/DDBJ whole genome shotgun (WGS) entry which is preliminary data.</text>
</comment>
<accession>A0A4V2YIZ0</accession>
<dbReference type="OrthoDB" id="4189658at2"/>
<dbReference type="Pfam" id="PF21837">
    <property type="entry name" value="DUF6896"/>
    <property type="match status" value="1"/>
</dbReference>
<dbReference type="EMBL" id="SMKW01000104">
    <property type="protein sequence ID" value="TDD36797.1"/>
    <property type="molecule type" value="Genomic_DNA"/>
</dbReference>
<evidence type="ECO:0000259" key="1">
    <source>
        <dbReference type="Pfam" id="PF21837"/>
    </source>
</evidence>
<dbReference type="RefSeq" id="WP_132494131.1">
    <property type="nucleotide sequence ID" value="NZ_SMKW01000104.1"/>
</dbReference>
<evidence type="ECO:0000313" key="3">
    <source>
        <dbReference type="Proteomes" id="UP000294947"/>
    </source>
</evidence>